<dbReference type="OrthoDB" id="9814548at2"/>
<dbReference type="InterPro" id="IPR046357">
    <property type="entry name" value="PPIase_dom_sf"/>
</dbReference>
<gene>
    <name evidence="9" type="ORF">JN11_03537</name>
</gene>
<evidence type="ECO:0000256" key="5">
    <source>
        <dbReference type="ARBA" id="ARBA00023235"/>
    </source>
</evidence>
<name>A0A562TU62_9SPHI</name>
<dbReference type="RefSeq" id="WP_144914601.1">
    <property type="nucleotide sequence ID" value="NZ_VLLI01000011.1"/>
</dbReference>
<proteinExistence type="inferred from homology"/>
<dbReference type="EC" id="5.2.1.8" evidence="3 6"/>
<dbReference type="PROSITE" id="PS51257">
    <property type="entry name" value="PROKAR_LIPOPROTEIN"/>
    <property type="match status" value="1"/>
</dbReference>
<evidence type="ECO:0000313" key="10">
    <source>
        <dbReference type="Proteomes" id="UP000317010"/>
    </source>
</evidence>
<dbReference type="AlphaFoldDB" id="A0A562TU62"/>
<evidence type="ECO:0000256" key="7">
    <source>
        <dbReference type="SAM" id="MobiDB-lite"/>
    </source>
</evidence>
<evidence type="ECO:0000259" key="8">
    <source>
        <dbReference type="PROSITE" id="PS50059"/>
    </source>
</evidence>
<dbReference type="Pfam" id="PF00254">
    <property type="entry name" value="FKBP_C"/>
    <property type="match status" value="1"/>
</dbReference>
<evidence type="ECO:0000256" key="4">
    <source>
        <dbReference type="ARBA" id="ARBA00023110"/>
    </source>
</evidence>
<comment type="similarity">
    <text evidence="2">Belongs to the FKBP-type PPIase family.</text>
</comment>
<dbReference type="Gene3D" id="3.10.50.40">
    <property type="match status" value="2"/>
</dbReference>
<keyword evidence="5 6" id="KW-0413">Isomerase</keyword>
<evidence type="ECO:0000313" key="9">
    <source>
        <dbReference type="EMBL" id="TWI97077.1"/>
    </source>
</evidence>
<comment type="caution">
    <text evidence="9">The sequence shown here is derived from an EMBL/GenBank/DDBJ whole genome shotgun (WGS) entry which is preliminary data.</text>
</comment>
<dbReference type="PROSITE" id="PS50059">
    <property type="entry name" value="FKBP_PPIASE"/>
    <property type="match status" value="1"/>
</dbReference>
<reference evidence="9 10" key="1">
    <citation type="submission" date="2019-07" db="EMBL/GenBank/DDBJ databases">
        <title>Genomic Encyclopedia of Archaeal and Bacterial Type Strains, Phase II (KMG-II): from individual species to whole genera.</title>
        <authorList>
            <person name="Goeker M."/>
        </authorList>
    </citation>
    <scope>NUCLEOTIDE SEQUENCE [LARGE SCALE GENOMIC DNA]</scope>
    <source>
        <strain evidence="9 10">ATCC BAA-1854</strain>
    </source>
</reference>
<dbReference type="PANTHER" id="PTHR43811:SF19">
    <property type="entry name" value="39 KDA FK506-BINDING NUCLEAR PROTEIN"/>
    <property type="match status" value="1"/>
</dbReference>
<comment type="catalytic activity">
    <reaction evidence="1 6">
        <text>[protein]-peptidylproline (omega=180) = [protein]-peptidylproline (omega=0)</text>
        <dbReference type="Rhea" id="RHEA:16237"/>
        <dbReference type="Rhea" id="RHEA-COMP:10747"/>
        <dbReference type="Rhea" id="RHEA-COMP:10748"/>
        <dbReference type="ChEBI" id="CHEBI:83833"/>
        <dbReference type="ChEBI" id="CHEBI:83834"/>
        <dbReference type="EC" id="5.2.1.8"/>
    </reaction>
</comment>
<evidence type="ECO:0000256" key="2">
    <source>
        <dbReference type="ARBA" id="ARBA00006577"/>
    </source>
</evidence>
<dbReference type="Proteomes" id="UP000317010">
    <property type="component" value="Unassembled WGS sequence"/>
</dbReference>
<feature type="domain" description="PPIase FKBP-type" evidence="8">
    <location>
        <begin position="199"/>
        <end position="300"/>
    </location>
</feature>
<sequence length="326" mass="35275">MKKRLMFLALAAIGLASCNGGFKKGEGGLLYNIITDKSGPAIQPGDFVSLNLTLKTDADSVVGSTYENGMPFMQPIQKPQTKGDVISGIELLSEGDSAIIKVNIDTLTKGHPRPPGLKGKYQVYVIKVEKVISKGNLSDQVFQGRVQAYVKSVVDVIKTQEPIKLAKYIADNKLNVTKTDSGLYYQITKQGTGIKPADGDTVVVNYTLRLVSGKVLETSVKSDALKFKLPINPMNPYKPIRFAIGQKGMIKGWDQGMRLLGKGSEAKLLIPSSLAYGEQGAGQIQPFTSLIFDIELVDVVHPNPNAPKPVAPSLQQMLSHPQPVKK</sequence>
<evidence type="ECO:0000256" key="1">
    <source>
        <dbReference type="ARBA" id="ARBA00000971"/>
    </source>
</evidence>
<dbReference type="InterPro" id="IPR001179">
    <property type="entry name" value="PPIase_FKBP_dom"/>
</dbReference>
<protein>
    <recommendedName>
        <fullName evidence="3 6">peptidylprolyl isomerase</fullName>
        <ecNumber evidence="3 6">5.2.1.8</ecNumber>
    </recommendedName>
</protein>
<feature type="region of interest" description="Disordered" evidence="7">
    <location>
        <begin position="307"/>
        <end position="326"/>
    </location>
</feature>
<organism evidence="9 10">
    <name type="scientific">Mucilaginibacter frigoritolerans</name>
    <dbReference type="NCBI Taxonomy" id="652788"/>
    <lineage>
        <taxon>Bacteria</taxon>
        <taxon>Pseudomonadati</taxon>
        <taxon>Bacteroidota</taxon>
        <taxon>Sphingobacteriia</taxon>
        <taxon>Sphingobacteriales</taxon>
        <taxon>Sphingobacteriaceae</taxon>
        <taxon>Mucilaginibacter</taxon>
    </lineage>
</organism>
<dbReference type="PANTHER" id="PTHR43811">
    <property type="entry name" value="FKBP-TYPE PEPTIDYL-PROLYL CIS-TRANS ISOMERASE FKPA"/>
    <property type="match status" value="1"/>
</dbReference>
<accession>A0A562TU62</accession>
<dbReference type="SUPFAM" id="SSF54534">
    <property type="entry name" value="FKBP-like"/>
    <property type="match status" value="2"/>
</dbReference>
<dbReference type="GO" id="GO:0003755">
    <property type="term" value="F:peptidyl-prolyl cis-trans isomerase activity"/>
    <property type="evidence" value="ECO:0007669"/>
    <property type="project" value="UniProtKB-KW"/>
</dbReference>
<evidence type="ECO:0000256" key="6">
    <source>
        <dbReference type="PROSITE-ProRule" id="PRU00277"/>
    </source>
</evidence>
<evidence type="ECO:0000256" key="3">
    <source>
        <dbReference type="ARBA" id="ARBA00013194"/>
    </source>
</evidence>
<keyword evidence="10" id="KW-1185">Reference proteome</keyword>
<dbReference type="EMBL" id="VLLI01000011">
    <property type="protein sequence ID" value="TWI97077.1"/>
    <property type="molecule type" value="Genomic_DNA"/>
</dbReference>
<keyword evidence="4 6" id="KW-0697">Rotamase</keyword>